<sequence length="38" mass="4041">MGGFSYPLPSGWRTLPCDLKGNAFVHVDPEEASGGYAN</sequence>
<dbReference type="KEGG" id="asc:ASAC_0714"/>
<dbReference type="STRING" id="666510.ASAC_0714"/>
<protein>
    <submittedName>
        <fullName evidence="1">Uncharacterized protein</fullName>
    </submittedName>
</protein>
<proteinExistence type="predicted"/>
<evidence type="ECO:0000313" key="1">
    <source>
        <dbReference type="EMBL" id="ADL19120.1"/>
    </source>
</evidence>
<keyword evidence="2" id="KW-1185">Reference proteome</keyword>
<dbReference type="Proteomes" id="UP000000346">
    <property type="component" value="Chromosome"/>
</dbReference>
<evidence type="ECO:0000313" key="2">
    <source>
        <dbReference type="Proteomes" id="UP000000346"/>
    </source>
</evidence>
<gene>
    <name evidence="1" type="ordered locus">ASAC_0714</name>
</gene>
<name>D9Q1D2_ACIS3</name>
<organism evidence="1 2">
    <name type="scientific">Acidilobus saccharovorans (strain DSM 16705 / JCM 18335 / VKM B-2471 / 345-15)</name>
    <dbReference type="NCBI Taxonomy" id="666510"/>
    <lineage>
        <taxon>Archaea</taxon>
        <taxon>Thermoproteota</taxon>
        <taxon>Thermoprotei</taxon>
        <taxon>Acidilobales</taxon>
        <taxon>Acidilobaceae</taxon>
        <taxon>Acidilobus</taxon>
    </lineage>
</organism>
<reference evidence="1 2" key="1">
    <citation type="journal article" date="2010" name="Appl. Environ. Microbiol.">
        <title>The genome sequence of the crenarchaeon Acidilobus saccharovorans supports a new order, Acidilobales, and suggests an important ecological role in terrestrial acidic hot springs.</title>
        <authorList>
            <person name="Mardanov A.V."/>
            <person name="Svetlitchnyi V.A."/>
            <person name="Beletsky A.V."/>
            <person name="Prokofeva M.I."/>
            <person name="Bonch-Osmolovskaya E.A."/>
            <person name="Ravin N.V."/>
            <person name="Skryabin K.G."/>
        </authorList>
    </citation>
    <scope>NUCLEOTIDE SEQUENCE [LARGE SCALE GENOMIC DNA]</scope>
    <source>
        <strain evidence="2">DSM 16705 / JCM 18335 / VKM B-2471 / 345-15</strain>
    </source>
</reference>
<dbReference type="HOGENOM" id="CLU_3322747_0_0_2"/>
<dbReference type="InParanoid" id="D9Q1D2"/>
<dbReference type="EMBL" id="CP001742">
    <property type="protein sequence ID" value="ADL19120.1"/>
    <property type="molecule type" value="Genomic_DNA"/>
</dbReference>
<accession>D9Q1D2</accession>
<dbReference type="AlphaFoldDB" id="D9Q1D2"/>